<dbReference type="SUPFAM" id="SSF50129">
    <property type="entry name" value="GroES-like"/>
    <property type="match status" value="1"/>
</dbReference>
<dbReference type="CDD" id="cd05283">
    <property type="entry name" value="CAD1"/>
    <property type="match status" value="1"/>
</dbReference>
<keyword evidence="3 5" id="KW-0862">Zinc</keyword>
<feature type="domain" description="Enoyl reductase (ER)" evidence="6">
    <location>
        <begin position="19"/>
        <end position="360"/>
    </location>
</feature>
<evidence type="ECO:0000259" key="6">
    <source>
        <dbReference type="SMART" id="SM00829"/>
    </source>
</evidence>
<dbReference type="InterPro" id="IPR013154">
    <property type="entry name" value="ADH-like_N"/>
</dbReference>
<evidence type="ECO:0000313" key="7">
    <source>
        <dbReference type="EMBL" id="ODV80259.1"/>
    </source>
</evidence>
<evidence type="ECO:0000256" key="3">
    <source>
        <dbReference type="ARBA" id="ARBA00022833"/>
    </source>
</evidence>
<dbReference type="AlphaFoldDB" id="A0A1E4SL74"/>
<dbReference type="SMART" id="SM00829">
    <property type="entry name" value="PKS_ER"/>
    <property type="match status" value="1"/>
</dbReference>
<dbReference type="FunFam" id="3.40.50.720:FF:000022">
    <property type="entry name" value="Cinnamyl alcohol dehydrogenase"/>
    <property type="match status" value="1"/>
</dbReference>
<proteinExistence type="inferred from homology"/>
<dbReference type="InterPro" id="IPR011032">
    <property type="entry name" value="GroES-like_sf"/>
</dbReference>
<organism evidence="7 8">
    <name type="scientific">Suhomyces tanzawaensis NRRL Y-17324</name>
    <dbReference type="NCBI Taxonomy" id="984487"/>
    <lineage>
        <taxon>Eukaryota</taxon>
        <taxon>Fungi</taxon>
        <taxon>Dikarya</taxon>
        <taxon>Ascomycota</taxon>
        <taxon>Saccharomycotina</taxon>
        <taxon>Pichiomycetes</taxon>
        <taxon>Debaryomycetaceae</taxon>
        <taxon>Suhomyces</taxon>
    </lineage>
</organism>
<evidence type="ECO:0000256" key="2">
    <source>
        <dbReference type="ARBA" id="ARBA00022723"/>
    </source>
</evidence>
<dbReference type="InterPro" id="IPR029752">
    <property type="entry name" value="D-isomer_DH_CS1"/>
</dbReference>
<dbReference type="Gene3D" id="3.90.180.10">
    <property type="entry name" value="Medium-chain alcohol dehydrogenases, catalytic domain"/>
    <property type="match status" value="1"/>
</dbReference>
<comment type="cofactor">
    <cofactor evidence="1 5">
        <name>Zn(2+)</name>
        <dbReference type="ChEBI" id="CHEBI:29105"/>
    </cofactor>
</comment>
<keyword evidence="4" id="KW-0560">Oxidoreductase</keyword>
<dbReference type="EMBL" id="KV453911">
    <property type="protein sequence ID" value="ODV80259.1"/>
    <property type="molecule type" value="Genomic_DNA"/>
</dbReference>
<dbReference type="InterPro" id="IPR047109">
    <property type="entry name" value="CAD-like"/>
</dbReference>
<dbReference type="SUPFAM" id="SSF51735">
    <property type="entry name" value="NAD(P)-binding Rossmann-fold domains"/>
    <property type="match status" value="1"/>
</dbReference>
<keyword evidence="2 5" id="KW-0479">Metal-binding</keyword>
<protein>
    <submittedName>
        <fullName evidence="7">GroES-like protein</fullName>
    </submittedName>
</protein>
<evidence type="ECO:0000313" key="8">
    <source>
        <dbReference type="Proteomes" id="UP000094285"/>
    </source>
</evidence>
<dbReference type="Proteomes" id="UP000094285">
    <property type="component" value="Unassembled WGS sequence"/>
</dbReference>
<dbReference type="Pfam" id="PF00107">
    <property type="entry name" value="ADH_zinc_N"/>
    <property type="match status" value="1"/>
</dbReference>
<dbReference type="InterPro" id="IPR020843">
    <property type="entry name" value="ER"/>
</dbReference>
<dbReference type="Gene3D" id="3.40.50.720">
    <property type="entry name" value="NAD(P)-binding Rossmann-like Domain"/>
    <property type="match status" value="1"/>
</dbReference>
<dbReference type="PROSITE" id="PS00059">
    <property type="entry name" value="ADH_ZINC"/>
    <property type="match status" value="1"/>
</dbReference>
<accession>A0A1E4SL74</accession>
<keyword evidence="8" id="KW-1185">Reference proteome</keyword>
<dbReference type="GeneID" id="30983889"/>
<evidence type="ECO:0000256" key="4">
    <source>
        <dbReference type="ARBA" id="ARBA00023002"/>
    </source>
</evidence>
<dbReference type="InterPro" id="IPR002328">
    <property type="entry name" value="ADH_Zn_CS"/>
</dbReference>
<evidence type="ECO:0000256" key="1">
    <source>
        <dbReference type="ARBA" id="ARBA00001947"/>
    </source>
</evidence>
<gene>
    <name evidence="7" type="ORF">CANTADRAFT_49796</name>
</gene>
<comment type="similarity">
    <text evidence="5">Belongs to the zinc-containing alcohol dehydrogenase family.</text>
</comment>
<dbReference type="GO" id="GO:0008270">
    <property type="term" value="F:zinc ion binding"/>
    <property type="evidence" value="ECO:0007669"/>
    <property type="project" value="InterPro"/>
</dbReference>
<reference evidence="8" key="1">
    <citation type="submission" date="2016-05" db="EMBL/GenBank/DDBJ databases">
        <title>Comparative genomics of biotechnologically important yeasts.</title>
        <authorList>
            <consortium name="DOE Joint Genome Institute"/>
            <person name="Riley R."/>
            <person name="Haridas S."/>
            <person name="Wolfe K.H."/>
            <person name="Lopes M.R."/>
            <person name="Hittinger C.T."/>
            <person name="Goker M."/>
            <person name="Salamov A."/>
            <person name="Wisecaver J."/>
            <person name="Long T.M."/>
            <person name="Aerts A.L."/>
            <person name="Barry K."/>
            <person name="Choi C."/>
            <person name="Clum A."/>
            <person name="Coughlan A.Y."/>
            <person name="Deshpande S."/>
            <person name="Douglass A.P."/>
            <person name="Hanson S.J."/>
            <person name="Klenk H.-P."/>
            <person name="Labutti K."/>
            <person name="Lapidus A."/>
            <person name="Lindquist E."/>
            <person name="Lipzen A."/>
            <person name="Meier-Kolthoff J.P."/>
            <person name="Ohm R.A."/>
            <person name="Otillar R.P."/>
            <person name="Pangilinan J."/>
            <person name="Peng Y."/>
            <person name="Rokas A."/>
            <person name="Rosa C.A."/>
            <person name="Scheuner C."/>
            <person name="Sibirny A.A."/>
            <person name="Slot J.C."/>
            <person name="Stielow J.B."/>
            <person name="Sun H."/>
            <person name="Kurtzman C.P."/>
            <person name="Blackwell M."/>
            <person name="Grigoriev I.V."/>
            <person name="Jeffries T.W."/>
        </authorList>
    </citation>
    <scope>NUCLEOTIDE SEQUENCE [LARGE SCALE GENOMIC DNA]</scope>
    <source>
        <strain evidence="8">NRRL Y-17324</strain>
    </source>
</reference>
<dbReference type="PANTHER" id="PTHR42683">
    <property type="entry name" value="ALDEHYDE REDUCTASE"/>
    <property type="match status" value="1"/>
</dbReference>
<dbReference type="InterPro" id="IPR013149">
    <property type="entry name" value="ADH-like_C"/>
</dbReference>
<sequence>MTIGTAPQTFKGFGVDDFKNWDSPKLVEYAAKPLNDHDVIVETIACGVCGSDLFTINGAWGPLGRKDLVVGHEIIGNVVALGDLVTEFKLGQRVGIGAANSACRECSRCASDNEQYCPTRSSTYNSVDPRSDGYVTQGGYASHAIADEQFVFAIPDKISSSAAAPMMCAGLTVFSPLVRTLGYDAKGKTVGIIGIGGLGHLAIQFGHAIGANVVAFSRSSSKKDHAISMGADDFVATGEDPKWTSRYMDKFDLILNCASGIDGLALTDYLSVLKVNGSFISAGLPSHSETFEVAPKGFLKNGGSFGSSSLGSKVEANEMLRLAAEYDIKPWVEEIDISEKGVHEALTRLDKGDVKYRFVFTGFDKAF</sequence>
<dbReference type="Pfam" id="PF08240">
    <property type="entry name" value="ADH_N"/>
    <property type="match status" value="1"/>
</dbReference>
<name>A0A1E4SL74_9ASCO</name>
<dbReference type="InterPro" id="IPR036291">
    <property type="entry name" value="NAD(P)-bd_dom_sf"/>
</dbReference>
<dbReference type="GO" id="GO:0016616">
    <property type="term" value="F:oxidoreductase activity, acting on the CH-OH group of donors, NAD or NADP as acceptor"/>
    <property type="evidence" value="ECO:0007669"/>
    <property type="project" value="InterPro"/>
</dbReference>
<dbReference type="OrthoDB" id="1879366at2759"/>
<dbReference type="PROSITE" id="PS00065">
    <property type="entry name" value="D_2_HYDROXYACID_DH_1"/>
    <property type="match status" value="1"/>
</dbReference>
<dbReference type="STRING" id="984487.A0A1E4SL74"/>
<evidence type="ECO:0000256" key="5">
    <source>
        <dbReference type="RuleBase" id="RU361277"/>
    </source>
</evidence>
<dbReference type="RefSeq" id="XP_020065381.1">
    <property type="nucleotide sequence ID" value="XM_020209753.1"/>
</dbReference>